<keyword evidence="3" id="KW-0378">Hydrolase</keyword>
<dbReference type="CDD" id="cd21141">
    <property type="entry name" value="Cas6_III-like"/>
    <property type="match status" value="1"/>
</dbReference>
<gene>
    <name evidence="6" type="primary">cas6</name>
    <name evidence="6" type="ORF">NRE15_12670</name>
</gene>
<dbReference type="InterPro" id="IPR010156">
    <property type="entry name" value="CRISPR-assoc_prot_Cas6"/>
</dbReference>
<accession>A0ABY5P5H3</accession>
<evidence type="ECO:0000256" key="4">
    <source>
        <dbReference type="ARBA" id="ARBA00023118"/>
    </source>
</evidence>
<dbReference type="Proteomes" id="UP001315967">
    <property type="component" value="Chromosome"/>
</dbReference>
<dbReference type="Pfam" id="PF10040">
    <property type="entry name" value="CRISPR_Cas6"/>
    <property type="match status" value="1"/>
</dbReference>
<organism evidence="6 7">
    <name type="scientific">Fundicoccus culcitae</name>
    <dbReference type="NCBI Taxonomy" id="2969821"/>
    <lineage>
        <taxon>Bacteria</taxon>
        <taxon>Bacillati</taxon>
        <taxon>Bacillota</taxon>
        <taxon>Bacilli</taxon>
        <taxon>Lactobacillales</taxon>
        <taxon>Aerococcaceae</taxon>
        <taxon>Fundicoccus</taxon>
    </lineage>
</organism>
<keyword evidence="2" id="KW-0255">Endonuclease</keyword>
<dbReference type="Gene3D" id="3.30.70.1900">
    <property type="match status" value="1"/>
</dbReference>
<evidence type="ECO:0000313" key="7">
    <source>
        <dbReference type="Proteomes" id="UP001315967"/>
    </source>
</evidence>
<protein>
    <submittedName>
        <fullName evidence="6">CRISPR-associated endoribonuclease Cas6</fullName>
    </submittedName>
</protein>
<evidence type="ECO:0000259" key="5">
    <source>
        <dbReference type="Pfam" id="PF10040"/>
    </source>
</evidence>
<reference evidence="6 7" key="1">
    <citation type="submission" date="2022-08" db="EMBL/GenBank/DDBJ databases">
        <title>Aerococcaceae sp. nov isolated from spoiled eye mask.</title>
        <authorList>
            <person name="Zhou G."/>
            <person name="Xie X.-B."/>
            <person name="Shi Q.-S."/>
            <person name="Wang Y.-S."/>
            <person name="Wen X."/>
            <person name="Peng H."/>
            <person name="Yang X.-J."/>
            <person name="Tao H.-B."/>
            <person name="Huang X.-M."/>
        </authorList>
    </citation>
    <scope>NUCLEOTIDE SEQUENCE [LARGE SCALE GENOMIC DNA]</scope>
    <source>
        <strain evidence="7">DM20194951</strain>
    </source>
</reference>
<evidence type="ECO:0000256" key="1">
    <source>
        <dbReference type="ARBA" id="ARBA00022722"/>
    </source>
</evidence>
<dbReference type="EMBL" id="CP102453">
    <property type="protein sequence ID" value="UUX33725.1"/>
    <property type="molecule type" value="Genomic_DNA"/>
</dbReference>
<name>A0ABY5P5H3_9LACT</name>
<keyword evidence="1" id="KW-0540">Nuclease</keyword>
<evidence type="ECO:0000256" key="2">
    <source>
        <dbReference type="ARBA" id="ARBA00022759"/>
    </source>
</evidence>
<dbReference type="NCBIfam" id="TIGR01877">
    <property type="entry name" value="cas_cas6"/>
    <property type="match status" value="1"/>
</dbReference>
<keyword evidence="4" id="KW-0051">Antiviral defense</keyword>
<sequence length="257" mass="30028">MKKLEIYCQINQDKRIERNIATYFQGWLMDRLDSNYAEYLHDIPVTPYSISSTVSNNEVKFIINMLTKDAEEHIQPILMDNDLKYIELISSQQVSFRINKIEEEELNQEGLARIFYSTEETNSRIKVFFDSPTSFKSQGEYLFYPDIRLIIQSLMKQYNFYFEQTLKVDKDFLYELVEGIKIVNYRLSSTRYGIHTSKIPGFTGEIVLSLRMNTTMKNYLMMLLKMGEYTGVGIKTSMGMGAIRLGMLGGQTWTKSK</sequence>
<evidence type="ECO:0000256" key="3">
    <source>
        <dbReference type="ARBA" id="ARBA00022801"/>
    </source>
</evidence>
<keyword evidence="7" id="KW-1185">Reference proteome</keyword>
<dbReference type="InterPro" id="IPR019267">
    <property type="entry name" value="CRISPR-assoc_Cas6_C"/>
</dbReference>
<proteinExistence type="predicted"/>
<dbReference type="RefSeq" id="WP_313793228.1">
    <property type="nucleotide sequence ID" value="NZ_CP102453.1"/>
</dbReference>
<evidence type="ECO:0000313" key="6">
    <source>
        <dbReference type="EMBL" id="UUX33725.1"/>
    </source>
</evidence>
<feature type="domain" description="CRISPR-associated protein Cas6 C-terminal" evidence="5">
    <location>
        <begin position="129"/>
        <end position="243"/>
    </location>
</feature>